<dbReference type="Pfam" id="PF04218">
    <property type="entry name" value="CENP-B_N"/>
    <property type="match status" value="1"/>
</dbReference>
<reference evidence="3" key="1">
    <citation type="submission" date="2025-08" db="UniProtKB">
        <authorList>
            <consortium name="Ensembl"/>
        </authorList>
    </citation>
    <scope>IDENTIFICATION</scope>
</reference>
<dbReference type="Ensembl" id="ENSCPBT00000023931.1">
    <property type="protein sequence ID" value="ENSCPBP00000020331.1"/>
    <property type="gene ID" value="ENSCPBG00000014630.1"/>
</dbReference>
<dbReference type="Proteomes" id="UP000694380">
    <property type="component" value="Unplaced"/>
</dbReference>
<protein>
    <recommendedName>
        <fullName evidence="2">HTH psq-type domain-containing protein</fullName>
    </recommendedName>
</protein>
<dbReference type="AlphaFoldDB" id="A0A8C3HMJ6"/>
<accession>A0A8C3HMJ6</accession>
<dbReference type="SUPFAM" id="SSF46689">
    <property type="entry name" value="Homeodomain-like"/>
    <property type="match status" value="1"/>
</dbReference>
<evidence type="ECO:0000313" key="4">
    <source>
        <dbReference type="Proteomes" id="UP000694380"/>
    </source>
</evidence>
<dbReference type="GeneTree" id="ENSGT00950000185052"/>
<organism evidence="3 4">
    <name type="scientific">Chrysemys picta bellii</name>
    <name type="common">Western painted turtle</name>
    <name type="synonym">Emys bellii</name>
    <dbReference type="NCBI Taxonomy" id="8478"/>
    <lineage>
        <taxon>Eukaryota</taxon>
        <taxon>Metazoa</taxon>
        <taxon>Chordata</taxon>
        <taxon>Craniata</taxon>
        <taxon>Vertebrata</taxon>
        <taxon>Euteleostomi</taxon>
        <taxon>Archelosauria</taxon>
        <taxon>Testudinata</taxon>
        <taxon>Testudines</taxon>
        <taxon>Cryptodira</taxon>
        <taxon>Durocryptodira</taxon>
        <taxon>Testudinoidea</taxon>
        <taxon>Emydidae</taxon>
        <taxon>Chrysemys</taxon>
    </lineage>
</organism>
<evidence type="ECO:0000259" key="2">
    <source>
        <dbReference type="Pfam" id="PF04218"/>
    </source>
</evidence>
<evidence type="ECO:0000313" key="3">
    <source>
        <dbReference type="Ensembl" id="ENSCPBP00000020331.1"/>
    </source>
</evidence>
<keyword evidence="4" id="KW-1185">Reference proteome</keyword>
<dbReference type="GO" id="GO:0003677">
    <property type="term" value="F:DNA binding"/>
    <property type="evidence" value="ECO:0007669"/>
    <property type="project" value="InterPro"/>
</dbReference>
<feature type="domain" description="HTH psq-type" evidence="2">
    <location>
        <begin position="16"/>
        <end position="64"/>
    </location>
</feature>
<feature type="region of interest" description="Disordered" evidence="1">
    <location>
        <begin position="1"/>
        <end position="21"/>
    </location>
</feature>
<name>A0A8C3HMJ6_CHRPI</name>
<reference evidence="3" key="2">
    <citation type="submission" date="2025-09" db="UniProtKB">
        <authorList>
            <consortium name="Ensembl"/>
        </authorList>
    </citation>
    <scope>IDENTIFICATION</scope>
</reference>
<dbReference type="InterPro" id="IPR007889">
    <property type="entry name" value="HTH_Psq"/>
</dbReference>
<evidence type="ECO:0000256" key="1">
    <source>
        <dbReference type="SAM" id="MobiDB-lite"/>
    </source>
</evidence>
<proteinExistence type="predicted"/>
<sequence>MAPKLKPTTSSDIQPKKQRSVPTLEEKLAVLNLLRDGTSVSNVARKYGRNESSIRAIKIREREINQAVASSAPITAKVTSQVLETNMKWAFRCLLFLQLVQQSFKNEKGIRLF</sequence>
<dbReference type="InterPro" id="IPR009057">
    <property type="entry name" value="Homeodomain-like_sf"/>
</dbReference>